<evidence type="ECO:0000313" key="1">
    <source>
        <dbReference type="EMBL" id="KAK9873272.1"/>
    </source>
</evidence>
<evidence type="ECO:0000313" key="2">
    <source>
        <dbReference type="Proteomes" id="UP001431783"/>
    </source>
</evidence>
<comment type="caution">
    <text evidence="1">The sequence shown here is derived from an EMBL/GenBank/DDBJ whole genome shotgun (WGS) entry which is preliminary data.</text>
</comment>
<gene>
    <name evidence="1" type="ORF">WA026_021761</name>
</gene>
<accession>A0AAW1TYS9</accession>
<dbReference type="AlphaFoldDB" id="A0AAW1TYS9"/>
<dbReference type="Proteomes" id="UP001431783">
    <property type="component" value="Unassembled WGS sequence"/>
</dbReference>
<proteinExistence type="predicted"/>
<reference evidence="1 2" key="1">
    <citation type="submission" date="2023-03" db="EMBL/GenBank/DDBJ databases">
        <title>Genome insight into feeding habits of ladybird beetles.</title>
        <authorList>
            <person name="Li H.-S."/>
            <person name="Huang Y.-H."/>
            <person name="Pang H."/>
        </authorList>
    </citation>
    <scope>NUCLEOTIDE SEQUENCE [LARGE SCALE GENOMIC DNA]</scope>
    <source>
        <strain evidence="1">SYSU_2023b</strain>
        <tissue evidence="1">Whole body</tissue>
    </source>
</reference>
<keyword evidence="2" id="KW-1185">Reference proteome</keyword>
<sequence>MSYPRTLCSVPWGGGKALDGVPSNHPKLRLDSWWYSGYSPHAGLGGAMLALLHGVACDSVSKMSIAVPDLVCMHMHSDPCEWLSVSQLRAHGSRKTIVLQVIAFPFTPGKCVIILWGPVRTFARGGF</sequence>
<dbReference type="EMBL" id="JARQZJ010000017">
    <property type="protein sequence ID" value="KAK9873272.1"/>
    <property type="molecule type" value="Genomic_DNA"/>
</dbReference>
<protein>
    <submittedName>
        <fullName evidence="1">Uncharacterized protein</fullName>
    </submittedName>
</protein>
<organism evidence="1 2">
    <name type="scientific">Henosepilachna vigintioctopunctata</name>
    <dbReference type="NCBI Taxonomy" id="420089"/>
    <lineage>
        <taxon>Eukaryota</taxon>
        <taxon>Metazoa</taxon>
        <taxon>Ecdysozoa</taxon>
        <taxon>Arthropoda</taxon>
        <taxon>Hexapoda</taxon>
        <taxon>Insecta</taxon>
        <taxon>Pterygota</taxon>
        <taxon>Neoptera</taxon>
        <taxon>Endopterygota</taxon>
        <taxon>Coleoptera</taxon>
        <taxon>Polyphaga</taxon>
        <taxon>Cucujiformia</taxon>
        <taxon>Coccinelloidea</taxon>
        <taxon>Coccinellidae</taxon>
        <taxon>Epilachninae</taxon>
        <taxon>Epilachnini</taxon>
        <taxon>Henosepilachna</taxon>
    </lineage>
</organism>
<name>A0AAW1TYS9_9CUCU</name>